<evidence type="ECO:0000313" key="2">
    <source>
        <dbReference type="EMBL" id="MCZ4283086.1"/>
    </source>
</evidence>
<keyword evidence="1" id="KW-0812">Transmembrane</keyword>
<organism evidence="2 3">
    <name type="scientific">Kiloniella laminariae</name>
    <dbReference type="NCBI Taxonomy" id="454162"/>
    <lineage>
        <taxon>Bacteria</taxon>
        <taxon>Pseudomonadati</taxon>
        <taxon>Pseudomonadota</taxon>
        <taxon>Alphaproteobacteria</taxon>
        <taxon>Rhodospirillales</taxon>
        <taxon>Kiloniellaceae</taxon>
        <taxon>Kiloniella</taxon>
    </lineage>
</organism>
<feature type="transmembrane region" description="Helical" evidence="1">
    <location>
        <begin position="37"/>
        <end position="55"/>
    </location>
</feature>
<keyword evidence="1" id="KW-1133">Transmembrane helix</keyword>
<sequence length="249" mass="28375">MDQDNSEYLDHEIQEQIFHKRSQGELVRAQVQNRKHWFAHFFMLAITAIAVYSAFVSNERFANNVQVAWVKLSPDGTHEVKVLADGGADERWFDTTIDASLMNYAESRFKKQKETIEADYGFAQYFMGDALLYQFMEEYNAPKVAAEFIACSNCNQTLVKVRAIDHQQYLAPQNNKNAVYRSTLYVTEIERTPEGFLVGQKNLLIPITWKLRDVGEITENPALLQANPLGIKIIEEAVRQDLTAAGGES</sequence>
<protein>
    <recommendedName>
        <fullName evidence="4">Bacterial virulence protein VirB8 domain-containing protein</fullName>
    </recommendedName>
</protein>
<reference evidence="2" key="1">
    <citation type="submission" date="2022-12" db="EMBL/GenBank/DDBJ databases">
        <title>Bacterial isolates from different developmental stages of Nematostella vectensis.</title>
        <authorList>
            <person name="Fraune S."/>
        </authorList>
    </citation>
    <scope>NUCLEOTIDE SEQUENCE</scope>
    <source>
        <strain evidence="2">G21630-S1</strain>
    </source>
</reference>
<evidence type="ECO:0000313" key="3">
    <source>
        <dbReference type="Proteomes" id="UP001069802"/>
    </source>
</evidence>
<evidence type="ECO:0008006" key="4">
    <source>
        <dbReference type="Google" id="ProtNLM"/>
    </source>
</evidence>
<comment type="caution">
    <text evidence="2">The sequence shown here is derived from an EMBL/GenBank/DDBJ whole genome shotgun (WGS) entry which is preliminary data.</text>
</comment>
<proteinExistence type="predicted"/>
<dbReference type="RefSeq" id="WP_269425208.1">
    <property type="nucleotide sequence ID" value="NZ_JAPWGY010000017.1"/>
</dbReference>
<name>A0ABT4LPY0_9PROT</name>
<dbReference type="EMBL" id="JAPWGY010000017">
    <property type="protein sequence ID" value="MCZ4283086.1"/>
    <property type="molecule type" value="Genomic_DNA"/>
</dbReference>
<dbReference type="Proteomes" id="UP001069802">
    <property type="component" value="Unassembled WGS sequence"/>
</dbReference>
<evidence type="ECO:0000256" key="1">
    <source>
        <dbReference type="SAM" id="Phobius"/>
    </source>
</evidence>
<keyword evidence="1" id="KW-0472">Membrane</keyword>
<keyword evidence="3" id="KW-1185">Reference proteome</keyword>
<gene>
    <name evidence="2" type="ORF">O4H49_20040</name>
</gene>
<accession>A0ABT4LPY0</accession>